<dbReference type="OrthoDB" id="7346865at2"/>
<dbReference type="InterPro" id="IPR050492">
    <property type="entry name" value="Bact_metal-bind_prot9"/>
</dbReference>
<dbReference type="KEGG" id="sno:Snov_2214"/>
<organism evidence="3 4">
    <name type="scientific">Ancylobacter novellus (strain ATCC 8093 / DSM 506 / JCM 20403 / CCM 1077 / IAM 12100 / NBRC 12443 / NCIMB 10456)</name>
    <name type="common">Starkeya novella</name>
    <dbReference type="NCBI Taxonomy" id="639283"/>
    <lineage>
        <taxon>Bacteria</taxon>
        <taxon>Pseudomonadati</taxon>
        <taxon>Pseudomonadota</taxon>
        <taxon>Alphaproteobacteria</taxon>
        <taxon>Hyphomicrobiales</taxon>
        <taxon>Xanthobacteraceae</taxon>
        <taxon>Ancylobacter</taxon>
    </lineage>
</organism>
<feature type="region of interest" description="Disordered" evidence="1">
    <location>
        <begin position="127"/>
        <end position="160"/>
    </location>
</feature>
<sequence>MKASRTFTAALAGAALLLSAAATTAKAAPLEVFACVPEWASLAKAIGGDRLANVTLATSALDNPESMKPTPGLIASLSKADLIVCTGAGLEEGWLPAMLERAGNAKVVKGKPGYFMASEYVKLLEDEEDEHGHGGPGEKAAEGGGHQHEGGNPHIQGDPNNVRLVAGQLAKRLIQLDPEGKDGYTERTKAFIGELTALTKELKAKAAPLKGANVVVQHGNAIYLLNWLGVRTAATLEPEPGVAPGPAHLAEIIELVPKQKVRFITYSAYEDPAPSRYIGEKAKISLVKLPFTVGGTPEANDLFGLYRDSVARLLDGYAGKARD</sequence>
<dbReference type="SUPFAM" id="SSF53807">
    <property type="entry name" value="Helical backbone' metal receptor"/>
    <property type="match status" value="1"/>
</dbReference>
<dbReference type="STRING" id="639283.Snov_2214"/>
<dbReference type="eggNOG" id="COG0803">
    <property type="taxonomic scope" value="Bacteria"/>
</dbReference>
<dbReference type="EMBL" id="CP002026">
    <property type="protein sequence ID" value="ADH89510.1"/>
    <property type="molecule type" value="Genomic_DNA"/>
</dbReference>
<name>D7A1F2_ANCN5</name>
<evidence type="ECO:0000256" key="1">
    <source>
        <dbReference type="SAM" id="MobiDB-lite"/>
    </source>
</evidence>
<evidence type="ECO:0000313" key="4">
    <source>
        <dbReference type="Proteomes" id="UP000006633"/>
    </source>
</evidence>
<gene>
    <name evidence="3" type="ordered locus">Snov_2214</name>
</gene>
<keyword evidence="4" id="KW-1185">Reference proteome</keyword>
<dbReference type="RefSeq" id="WP_013167014.1">
    <property type="nucleotide sequence ID" value="NC_014217.1"/>
</dbReference>
<dbReference type="Proteomes" id="UP000006633">
    <property type="component" value="Chromosome"/>
</dbReference>
<keyword evidence="2" id="KW-0732">Signal</keyword>
<evidence type="ECO:0000313" key="3">
    <source>
        <dbReference type="EMBL" id="ADH89510.1"/>
    </source>
</evidence>
<dbReference type="HOGENOM" id="CLU_016838_1_2_5"/>
<dbReference type="InterPro" id="IPR006127">
    <property type="entry name" value="ZnuA-like"/>
</dbReference>
<evidence type="ECO:0000256" key="2">
    <source>
        <dbReference type="SAM" id="SignalP"/>
    </source>
</evidence>
<feature type="chain" id="PRO_5003092376" evidence="2">
    <location>
        <begin position="28"/>
        <end position="323"/>
    </location>
</feature>
<dbReference type="PANTHER" id="PTHR42953:SF2">
    <property type="entry name" value="ADHESION PROTEIN"/>
    <property type="match status" value="1"/>
</dbReference>
<accession>D7A1F2</accession>
<protein>
    <submittedName>
        <fullName evidence="3">Periplasmic solute binding protein</fullName>
    </submittedName>
</protein>
<dbReference type="GO" id="GO:0046872">
    <property type="term" value="F:metal ion binding"/>
    <property type="evidence" value="ECO:0007669"/>
    <property type="project" value="InterPro"/>
</dbReference>
<dbReference type="Gene3D" id="3.40.50.1980">
    <property type="entry name" value="Nitrogenase molybdenum iron protein domain"/>
    <property type="match status" value="2"/>
</dbReference>
<dbReference type="AlphaFoldDB" id="D7A1F2"/>
<dbReference type="PANTHER" id="PTHR42953">
    <property type="entry name" value="HIGH-AFFINITY ZINC UPTAKE SYSTEM PROTEIN ZNUA-RELATED"/>
    <property type="match status" value="1"/>
</dbReference>
<feature type="compositionally biased region" description="Basic and acidic residues" evidence="1">
    <location>
        <begin position="139"/>
        <end position="151"/>
    </location>
</feature>
<dbReference type="GO" id="GO:0030001">
    <property type="term" value="P:metal ion transport"/>
    <property type="evidence" value="ECO:0007669"/>
    <property type="project" value="InterPro"/>
</dbReference>
<feature type="signal peptide" evidence="2">
    <location>
        <begin position="1"/>
        <end position="27"/>
    </location>
</feature>
<reference evidence="3 4" key="1">
    <citation type="journal article" date="2012" name="Stand. Genomic Sci.">
        <title>Complete genome sequence of the facultatively chemolithoautotrophic and methylotrophic alpha Proteobacterium Starkeya novella type strain (ATCC 8093(T)).</title>
        <authorList>
            <person name="Kappler U."/>
            <person name="Davenport K."/>
            <person name="Beatson S."/>
            <person name="Lucas S."/>
            <person name="Lapidus A."/>
            <person name="Copeland A."/>
            <person name="Berry K.W."/>
            <person name="Glavina Del Rio T."/>
            <person name="Hammon N."/>
            <person name="Dalin E."/>
            <person name="Tice H."/>
            <person name="Pitluck S."/>
            <person name="Richardson P."/>
            <person name="Bruce D."/>
            <person name="Goodwin L.A."/>
            <person name="Han C."/>
            <person name="Tapia R."/>
            <person name="Detter J.C."/>
            <person name="Chang Y.J."/>
            <person name="Jeffries C.D."/>
            <person name="Land M."/>
            <person name="Hauser L."/>
            <person name="Kyrpides N.C."/>
            <person name="Goker M."/>
            <person name="Ivanova N."/>
            <person name="Klenk H.P."/>
            <person name="Woyke T."/>
        </authorList>
    </citation>
    <scope>NUCLEOTIDE SEQUENCE [LARGE SCALE GENOMIC DNA]</scope>
    <source>
        <strain evidence="4">ATCC 8093 / DSM 506 / JCM 20403 / CCM 1077 / IAM 12100 / NBRC 12443 / NCIMB 10456</strain>
    </source>
</reference>
<dbReference type="Pfam" id="PF01297">
    <property type="entry name" value="ZnuA"/>
    <property type="match status" value="1"/>
</dbReference>
<proteinExistence type="predicted"/>